<dbReference type="GO" id="GO:0005764">
    <property type="term" value="C:lysosome"/>
    <property type="evidence" value="ECO:0007669"/>
    <property type="project" value="TreeGrafter"/>
</dbReference>
<comment type="similarity">
    <text evidence="3">Belongs to the acid sphingomyelinase family.</text>
</comment>
<dbReference type="AlphaFoldDB" id="A0A0N4ZDC5"/>
<evidence type="ECO:0000256" key="1">
    <source>
        <dbReference type="ARBA" id="ARBA00001947"/>
    </source>
</evidence>
<feature type="coiled-coil region" evidence="13">
    <location>
        <begin position="259"/>
        <end position="286"/>
    </location>
</feature>
<keyword evidence="7" id="KW-0378">Hydrolase</keyword>
<keyword evidence="6" id="KW-0732">Signal</keyword>
<dbReference type="GO" id="GO:0006685">
    <property type="term" value="P:sphingomyelin catabolic process"/>
    <property type="evidence" value="ECO:0007669"/>
    <property type="project" value="TreeGrafter"/>
</dbReference>
<keyword evidence="13" id="KW-0175">Coiled coil</keyword>
<dbReference type="GO" id="GO:0016798">
    <property type="term" value="F:hydrolase activity, acting on glycosyl bonds"/>
    <property type="evidence" value="ECO:0007669"/>
    <property type="project" value="UniProtKB-KW"/>
</dbReference>
<organism evidence="15 16">
    <name type="scientific">Parastrongyloides trichosuri</name>
    <name type="common">Possum-specific nematode worm</name>
    <dbReference type="NCBI Taxonomy" id="131310"/>
    <lineage>
        <taxon>Eukaryota</taxon>
        <taxon>Metazoa</taxon>
        <taxon>Ecdysozoa</taxon>
        <taxon>Nematoda</taxon>
        <taxon>Chromadorea</taxon>
        <taxon>Rhabditida</taxon>
        <taxon>Tylenchina</taxon>
        <taxon>Panagrolaimomorpha</taxon>
        <taxon>Strongyloidoidea</taxon>
        <taxon>Strongyloididae</taxon>
        <taxon>Parastrongyloides</taxon>
    </lineage>
</organism>
<keyword evidence="15" id="KW-1185">Reference proteome</keyword>
<dbReference type="WBParaSite" id="PTRK_0000557000.1">
    <property type="protein sequence ID" value="PTRK_0000557000.1"/>
    <property type="gene ID" value="PTRK_0000557000"/>
</dbReference>
<dbReference type="InterPro" id="IPR004843">
    <property type="entry name" value="Calcineurin-like_PHP"/>
</dbReference>
<dbReference type="InterPro" id="IPR041805">
    <property type="entry name" value="ASMase/PPN1_MPP"/>
</dbReference>
<dbReference type="Proteomes" id="UP000038045">
    <property type="component" value="Unplaced"/>
</dbReference>
<reference evidence="16" key="1">
    <citation type="submission" date="2017-02" db="UniProtKB">
        <authorList>
            <consortium name="WormBaseParasite"/>
        </authorList>
    </citation>
    <scope>IDENTIFICATION</scope>
</reference>
<name>A0A0N4ZDC5_PARTI</name>
<dbReference type="InterPro" id="IPR029052">
    <property type="entry name" value="Metallo-depent_PP-like"/>
</dbReference>
<comment type="cofactor">
    <cofactor evidence="1">
        <name>Zn(2+)</name>
        <dbReference type="ChEBI" id="CHEBI:29105"/>
    </cofactor>
</comment>
<dbReference type="InterPro" id="IPR011001">
    <property type="entry name" value="Saposin-like"/>
</dbReference>
<accession>A0A0N4ZDC5</accession>
<evidence type="ECO:0000256" key="3">
    <source>
        <dbReference type="ARBA" id="ARBA00008234"/>
    </source>
</evidence>
<evidence type="ECO:0000256" key="9">
    <source>
        <dbReference type="ARBA" id="ARBA00023157"/>
    </source>
</evidence>
<evidence type="ECO:0000256" key="2">
    <source>
        <dbReference type="ARBA" id="ARBA00004613"/>
    </source>
</evidence>
<dbReference type="InterPro" id="IPR008139">
    <property type="entry name" value="SaposinB_dom"/>
</dbReference>
<dbReference type="GO" id="GO:0046872">
    <property type="term" value="F:metal ion binding"/>
    <property type="evidence" value="ECO:0007669"/>
    <property type="project" value="UniProtKB-KW"/>
</dbReference>
<evidence type="ECO:0000256" key="6">
    <source>
        <dbReference type="ARBA" id="ARBA00022729"/>
    </source>
</evidence>
<proteinExistence type="inferred from homology"/>
<evidence type="ECO:0000256" key="10">
    <source>
        <dbReference type="ARBA" id="ARBA00023180"/>
    </source>
</evidence>
<keyword evidence="4" id="KW-0964">Secreted</keyword>
<dbReference type="GO" id="GO:0061750">
    <property type="term" value="F:acid sphingomyelin phosphodiesterase activity"/>
    <property type="evidence" value="ECO:0007669"/>
    <property type="project" value="TreeGrafter"/>
</dbReference>
<evidence type="ECO:0000256" key="11">
    <source>
        <dbReference type="ARBA" id="ARBA00023295"/>
    </source>
</evidence>
<dbReference type="PROSITE" id="PS50015">
    <property type="entry name" value="SAP_B"/>
    <property type="match status" value="1"/>
</dbReference>
<evidence type="ECO:0000256" key="4">
    <source>
        <dbReference type="ARBA" id="ARBA00022525"/>
    </source>
</evidence>
<evidence type="ECO:0000256" key="8">
    <source>
        <dbReference type="ARBA" id="ARBA00022833"/>
    </source>
</evidence>
<sequence>MTLEDVCSQNIISKRILSNIDSLDDITNFMTTTYPLCNYLNTTPIKKTFSIPSNTFTITYEFFAQSYQYNWDNTTISYNGERLSIGELYRYLLSKPKEYFEHINNIKIGVYGTHQYIEMSILESFFECMATFIDEIFELYPNAYSLNFDGNDFIVGFISQHLRSKKIRKMKGLRLGPLIDYCKEKPDVCHEMVNGLSNLEEMDIFINDPELNYKGDYMKGLVPLLNHLSKKKNNKLSISGRREAEEMHVFKEFIELTLINKLNVSLERLGSNNETLLNEFNNLNSDFSRFPASNITSLDIKISTVHILGLLFKSLPIFLNLKILNLDLKKSLLDEILNVTSGNIHNGNFNCEQFKEIPNVEKFCLKFQVDEKVEDYMERYERLFPIMNDLTKEVLLNLNDKIKILILESIPDLSQEMGNILIRNCPNITDLILAPLNTIDPRFIENMKNLNFLHLKHIFNLNIPKEIKIIIVSHKKDSLSKELGDATTDDANSYFQTQFNRTFKLPKLFDTQNDASNSLNCVACKLTMGSVIEMSRNNTPLSDIETYILNRCDEVKTQIHEICIGMAKSFTDEGVFVLKRTNYTADQICGAFIADCKSADDPLNDMWKFDVPNGKPIVKGWPKVNKPQSTLRVLHLTDIHIDLQYVVGSEADCMTGDSNDRMVCCREYSEVKNKTIKIPAGYWGSPHTCDIPYRTFINAMEHISKHDKFDYIIITGDFESHDMWEYTKSKTMSNVMNVSAVIESYFPNTPIYQATGNHEGVPMDAMGPHAMPEYSTRGPQWLYNTFAQAWKRDLPPSTATNIKYRASYSIKPFKGLKIISLNTVYCSKNNFYNYLNQSDPDDTMAWLVNELLESEKDNEKVHIISHIPPGSTYCLKGWSFNFYDIVYRFEDTIGALIYGHVHKDYFQVYYENGDINSRPYHVNYVAPSLTTFSNSNPAYRVYTVDGNYEGSSFTIIESETYYANLTETSETKPPEWKLEYKLKEEYGMNDLSPESFHNVTVKFEHDLELFDKYYLYYNRNYRSCKATCRMNAICALRSARSYDKSNFCNE</sequence>
<comment type="catalytic activity">
    <reaction evidence="12">
        <text>a sphingomyelin + H2O = phosphocholine + an N-acylsphing-4-enine + H(+)</text>
        <dbReference type="Rhea" id="RHEA:19253"/>
        <dbReference type="ChEBI" id="CHEBI:15377"/>
        <dbReference type="ChEBI" id="CHEBI:15378"/>
        <dbReference type="ChEBI" id="CHEBI:17636"/>
        <dbReference type="ChEBI" id="CHEBI:52639"/>
        <dbReference type="ChEBI" id="CHEBI:295975"/>
        <dbReference type="EC" id="3.1.4.12"/>
    </reaction>
    <physiologicalReaction direction="left-to-right" evidence="12">
        <dbReference type="Rhea" id="RHEA:19254"/>
    </physiologicalReaction>
</comment>
<dbReference type="CDD" id="cd00842">
    <property type="entry name" value="MPP_ASMase"/>
    <property type="match status" value="1"/>
</dbReference>
<keyword evidence="5" id="KW-0479">Metal-binding</keyword>
<dbReference type="PANTHER" id="PTHR10340">
    <property type="entry name" value="SPHINGOMYELIN PHOSPHODIESTERASE"/>
    <property type="match status" value="1"/>
</dbReference>
<keyword evidence="10" id="KW-0325">Glycoprotein</keyword>
<protein>
    <submittedName>
        <fullName evidence="16">Sphingomyelin phosphodiesterase</fullName>
    </submittedName>
</protein>
<keyword evidence="9" id="KW-1015">Disulfide bond</keyword>
<dbReference type="STRING" id="131310.A0A0N4ZDC5"/>
<evidence type="ECO:0000256" key="12">
    <source>
        <dbReference type="ARBA" id="ARBA00047268"/>
    </source>
</evidence>
<dbReference type="SUPFAM" id="SSF47862">
    <property type="entry name" value="Saposin"/>
    <property type="match status" value="1"/>
</dbReference>
<dbReference type="GO" id="GO:0016020">
    <property type="term" value="C:membrane"/>
    <property type="evidence" value="ECO:0007669"/>
    <property type="project" value="GOC"/>
</dbReference>
<dbReference type="SMART" id="SM00741">
    <property type="entry name" value="SapB"/>
    <property type="match status" value="1"/>
</dbReference>
<dbReference type="SUPFAM" id="SSF56300">
    <property type="entry name" value="Metallo-dependent phosphatases"/>
    <property type="match status" value="1"/>
</dbReference>
<feature type="domain" description="Saposin B-type" evidence="14">
    <location>
        <begin position="517"/>
        <end position="600"/>
    </location>
</feature>
<keyword evidence="8" id="KW-0862">Zinc</keyword>
<dbReference type="PANTHER" id="PTHR10340:SF54">
    <property type="entry name" value="SPHINGOMYELIN PHOSPHODIESTERASE 2"/>
    <property type="match status" value="1"/>
</dbReference>
<dbReference type="GO" id="GO:0005615">
    <property type="term" value="C:extracellular space"/>
    <property type="evidence" value="ECO:0007669"/>
    <property type="project" value="TreeGrafter"/>
</dbReference>
<dbReference type="Gene3D" id="3.60.21.10">
    <property type="match status" value="1"/>
</dbReference>
<dbReference type="InterPro" id="IPR045473">
    <property type="entry name" value="ASM_C"/>
</dbReference>
<comment type="subcellular location">
    <subcellularLocation>
        <location evidence="2">Secreted</location>
    </subcellularLocation>
</comment>
<dbReference type="Pfam" id="PF19272">
    <property type="entry name" value="ASMase_C"/>
    <property type="match status" value="1"/>
</dbReference>
<evidence type="ECO:0000259" key="14">
    <source>
        <dbReference type="PROSITE" id="PS50015"/>
    </source>
</evidence>
<evidence type="ECO:0000256" key="5">
    <source>
        <dbReference type="ARBA" id="ARBA00022723"/>
    </source>
</evidence>
<dbReference type="Pfam" id="PF00149">
    <property type="entry name" value="Metallophos"/>
    <property type="match status" value="1"/>
</dbReference>
<evidence type="ECO:0000313" key="15">
    <source>
        <dbReference type="Proteomes" id="UP000038045"/>
    </source>
</evidence>
<dbReference type="GO" id="GO:0046513">
    <property type="term" value="P:ceramide biosynthetic process"/>
    <property type="evidence" value="ECO:0007669"/>
    <property type="project" value="TreeGrafter"/>
</dbReference>
<evidence type="ECO:0000256" key="13">
    <source>
        <dbReference type="SAM" id="Coils"/>
    </source>
</evidence>
<evidence type="ECO:0000256" key="7">
    <source>
        <dbReference type="ARBA" id="ARBA00022801"/>
    </source>
</evidence>
<evidence type="ECO:0000313" key="16">
    <source>
        <dbReference type="WBParaSite" id="PTRK_0000557000.1"/>
    </source>
</evidence>
<keyword evidence="11" id="KW-0326">Glycosidase</keyword>